<feature type="transmembrane region" description="Helical" evidence="11">
    <location>
        <begin position="637"/>
        <end position="662"/>
    </location>
</feature>
<feature type="transmembrane region" description="Helical" evidence="11">
    <location>
        <begin position="698"/>
        <end position="721"/>
    </location>
</feature>
<dbReference type="PANTHER" id="PTHR42985">
    <property type="entry name" value="SODIUM-COUPLED MONOCARBOXYLATE TRANSPORTER"/>
    <property type="match status" value="1"/>
</dbReference>
<keyword evidence="7" id="KW-0915">Sodium</keyword>
<feature type="transmembrane region" description="Helical" evidence="11">
    <location>
        <begin position="727"/>
        <end position="751"/>
    </location>
</feature>
<keyword evidence="3" id="KW-0813">Transport</keyword>
<feature type="transmembrane region" description="Helical" evidence="11">
    <location>
        <begin position="507"/>
        <end position="525"/>
    </location>
</feature>
<evidence type="ECO:0000256" key="6">
    <source>
        <dbReference type="ARBA" id="ARBA00022989"/>
    </source>
</evidence>
<dbReference type="PROSITE" id="PS50283">
    <property type="entry name" value="NA_SOLUT_SYMP_3"/>
    <property type="match status" value="1"/>
</dbReference>
<dbReference type="InterPro" id="IPR001734">
    <property type="entry name" value="Na/solute_symporter"/>
</dbReference>
<dbReference type="PANTHER" id="PTHR42985:SF40">
    <property type="entry name" value="LD47995P-RELATED"/>
    <property type="match status" value="1"/>
</dbReference>
<dbReference type="NCBIfam" id="TIGR00813">
    <property type="entry name" value="sss"/>
    <property type="match status" value="1"/>
</dbReference>
<evidence type="ECO:0000256" key="3">
    <source>
        <dbReference type="ARBA" id="ARBA00022448"/>
    </source>
</evidence>
<comment type="caution">
    <text evidence="12">The sequence shown here is derived from an EMBL/GenBank/DDBJ whole genome shotgun (WGS) entry which is preliminary data.</text>
</comment>
<reference evidence="12 13" key="1">
    <citation type="submission" date="2020-08" db="EMBL/GenBank/DDBJ databases">
        <title>Genome public.</title>
        <authorList>
            <person name="Liu C."/>
            <person name="Sun Q."/>
        </authorList>
    </citation>
    <scope>NUCLEOTIDE SEQUENCE [LARGE SCALE GENOMIC DNA]</scope>
    <source>
        <strain evidence="12 13">BX2</strain>
    </source>
</reference>
<keyword evidence="6 11" id="KW-1133">Transmembrane helix</keyword>
<keyword evidence="9 11" id="KW-0472">Membrane</keyword>
<evidence type="ECO:0000256" key="7">
    <source>
        <dbReference type="ARBA" id="ARBA00023053"/>
    </source>
</evidence>
<evidence type="ECO:0000256" key="8">
    <source>
        <dbReference type="ARBA" id="ARBA00023065"/>
    </source>
</evidence>
<dbReference type="Pfam" id="PF00474">
    <property type="entry name" value="SSF"/>
    <property type="match status" value="1"/>
</dbReference>
<feature type="transmembrane region" description="Helical" evidence="11">
    <location>
        <begin position="557"/>
        <end position="576"/>
    </location>
</feature>
<protein>
    <submittedName>
        <fullName evidence="12">Sodium/solute symporter</fullName>
    </submittedName>
</protein>
<keyword evidence="4" id="KW-1003">Cell membrane</keyword>
<evidence type="ECO:0000256" key="4">
    <source>
        <dbReference type="ARBA" id="ARBA00022475"/>
    </source>
</evidence>
<feature type="transmembrane region" description="Helical" evidence="11">
    <location>
        <begin position="363"/>
        <end position="382"/>
    </location>
</feature>
<dbReference type="Gene3D" id="1.20.1730.10">
    <property type="entry name" value="Sodium/glucose cotransporter"/>
    <property type="match status" value="1"/>
</dbReference>
<dbReference type="RefSeq" id="WP_186958848.1">
    <property type="nucleotide sequence ID" value="NZ_JACOOI010000005.1"/>
</dbReference>
<evidence type="ECO:0000256" key="5">
    <source>
        <dbReference type="ARBA" id="ARBA00022692"/>
    </source>
</evidence>
<keyword evidence="10" id="KW-0739">Sodium transport</keyword>
<evidence type="ECO:0000313" key="13">
    <source>
        <dbReference type="Proteomes" id="UP000644010"/>
    </source>
</evidence>
<evidence type="ECO:0000256" key="11">
    <source>
        <dbReference type="SAM" id="Phobius"/>
    </source>
</evidence>
<feature type="transmembrane region" description="Helical" evidence="11">
    <location>
        <begin position="324"/>
        <end position="342"/>
    </location>
</feature>
<evidence type="ECO:0000256" key="2">
    <source>
        <dbReference type="ARBA" id="ARBA00006434"/>
    </source>
</evidence>
<keyword evidence="13" id="KW-1185">Reference proteome</keyword>
<feature type="transmembrane region" description="Helical" evidence="11">
    <location>
        <begin position="394"/>
        <end position="413"/>
    </location>
</feature>
<dbReference type="InterPro" id="IPR051163">
    <property type="entry name" value="Sodium:Solute_Symporter_SSF"/>
</dbReference>
<feature type="transmembrane region" description="Helical" evidence="11">
    <location>
        <begin position="758"/>
        <end position="777"/>
    </location>
</feature>
<dbReference type="EMBL" id="JACOOI010000005">
    <property type="protein sequence ID" value="MBC5642674.1"/>
    <property type="molecule type" value="Genomic_DNA"/>
</dbReference>
<comment type="subcellular location">
    <subcellularLocation>
        <location evidence="1">Cell membrane</location>
        <topology evidence="1">Multi-pass membrane protein</topology>
    </subcellularLocation>
</comment>
<feature type="transmembrane region" description="Helical" evidence="11">
    <location>
        <begin position="783"/>
        <end position="802"/>
    </location>
</feature>
<evidence type="ECO:0000256" key="1">
    <source>
        <dbReference type="ARBA" id="ARBA00004651"/>
    </source>
</evidence>
<evidence type="ECO:0000256" key="10">
    <source>
        <dbReference type="ARBA" id="ARBA00023201"/>
    </source>
</evidence>
<keyword evidence="5 11" id="KW-0812">Transmembrane</keyword>
<accession>A0ABR7DYT7</accession>
<evidence type="ECO:0000256" key="9">
    <source>
        <dbReference type="ARBA" id="ARBA00023136"/>
    </source>
</evidence>
<dbReference type="Proteomes" id="UP000644010">
    <property type="component" value="Unassembled WGS sequence"/>
</dbReference>
<keyword evidence="8" id="KW-0406">Ion transport</keyword>
<dbReference type="InterPro" id="IPR038377">
    <property type="entry name" value="Na/Glc_symporter_sf"/>
</dbReference>
<comment type="similarity">
    <text evidence="2">Belongs to the sodium:solute symporter (SSF) (TC 2.A.21) family.</text>
</comment>
<feature type="transmembrane region" description="Helical" evidence="11">
    <location>
        <begin position="475"/>
        <end position="495"/>
    </location>
</feature>
<gene>
    <name evidence="12" type="ORF">H8S77_07210</name>
</gene>
<feature type="transmembrane region" description="Helical" evidence="11">
    <location>
        <begin position="596"/>
        <end position="617"/>
    </location>
</feature>
<proteinExistence type="inferred from homology"/>
<sequence length="811" mass="89351">MKKSAKIIVFVLLSIILFGVNAQKIQADVVDKASEYLLKQTGDSSFWNKIHALEFLCQVGYKPQVQTILKKDFEYVSSIPEKRIGYFRCWANAASDEKEKASYVDKILEIYLNPDSPDKIHAAESLAKLRVSLKEYPTVVIEDDPIGNGLLQAYLKWGCVYNSTSSIPLDYTLLFSVLDSGNETDRKVMAYGLSYMGVFDTIHWKEIVSLALAEPLSSPCGAFLLHGAVTTCPDKNTFREEIGRIRIKLRDLAVTGRKTERYEAYVALGQIGDREDWSFITDSFEEEDGDDGLISAEGWRDIQSARAYAILKMNGVQKTLGFTWLDWSVVVIFLLLMLMVGYSSSKQNKTASDYVLGGRSMNSMMIGISLFATLLSTLSYLAYPGEMIKYGPVVFTGLAAFPVANWIVGKYLIPRFMSMRVTSAYEILEIKLGKGTRNLATVFFLSLRFLWMSTIVYATVDSALIPILGLSQEMVPAISIILVLITVVYTTMGGLKAVVMTDVLQTTVMFVGVILAIVVIGWKVGSVDAFLNPALYAHWESVDFSIDATKRMTVGNIFIMTLVWQVCTAGSDQMAIQRYLATKDARTASRSYKISLAASCGIQLLLAVVGLMVVAYFTYFPGQMVEGTTIYQDADTLFPRFILIGLPAGITGLIAAAIMAAAMSSLSSGLNSSSTVIQEDIINRVRKKKSDPVSDLRMIKTISAILGIVISCSCFLISYVTGNLLDVVIKVVNLVVAPLFVLFFMALFIPFATNRGTVIAGLISLLTAVLIAFFEIFNIKVLWIMPAALIVGIVVGVICSYIESKLLTLKK</sequence>
<evidence type="ECO:0000313" key="12">
    <source>
        <dbReference type="EMBL" id="MBC5642674.1"/>
    </source>
</evidence>
<name>A0ABR7DYT7_9BACT</name>
<organism evidence="12 13">
    <name type="scientific">Parabacteroides segnis</name>
    <dbReference type="NCBI Taxonomy" id="2763058"/>
    <lineage>
        <taxon>Bacteria</taxon>
        <taxon>Pseudomonadati</taxon>
        <taxon>Bacteroidota</taxon>
        <taxon>Bacteroidia</taxon>
        <taxon>Bacteroidales</taxon>
        <taxon>Tannerellaceae</taxon>
        <taxon>Parabacteroides</taxon>
    </lineage>
</organism>
<feature type="transmembrane region" description="Helical" evidence="11">
    <location>
        <begin position="439"/>
        <end position="460"/>
    </location>
</feature>